<dbReference type="Gene3D" id="1.10.10.60">
    <property type="entry name" value="Homeodomain-like"/>
    <property type="match status" value="1"/>
</dbReference>
<dbReference type="SMART" id="SM00389">
    <property type="entry name" value="HOX"/>
    <property type="match status" value="1"/>
</dbReference>
<proteinExistence type="predicted"/>
<dbReference type="EMBL" id="MAVT02001445">
    <property type="protein sequence ID" value="POS70907.1"/>
    <property type="molecule type" value="Genomic_DNA"/>
</dbReference>
<evidence type="ECO:0000256" key="3">
    <source>
        <dbReference type="SAM" id="MobiDB-lite"/>
    </source>
</evidence>
<feature type="domain" description="Homeobox" evidence="4">
    <location>
        <begin position="71"/>
        <end position="128"/>
    </location>
</feature>
<dbReference type="GO" id="GO:0005634">
    <property type="term" value="C:nucleus"/>
    <property type="evidence" value="ECO:0007669"/>
    <property type="project" value="UniProtKB-SubCell"/>
</dbReference>
<dbReference type="Proteomes" id="UP000094444">
    <property type="component" value="Unassembled WGS sequence"/>
</dbReference>
<dbReference type="GO" id="GO:0003677">
    <property type="term" value="F:DNA binding"/>
    <property type="evidence" value="ECO:0007669"/>
    <property type="project" value="UniProtKB-UniRule"/>
</dbReference>
<keyword evidence="1 2" id="KW-0371">Homeobox</keyword>
<feature type="DNA-binding region" description="Homeobox" evidence="1">
    <location>
        <begin position="73"/>
        <end position="129"/>
    </location>
</feature>
<dbReference type="InterPro" id="IPR001356">
    <property type="entry name" value="HD"/>
</dbReference>
<sequence>MAPADWTDRDRQVIEGGWRFWSFLGKPSSRRNIVTSTAMRCGDLMGDPDTWFASQWPQQIGRYYANREATENGRPRAQTKTREQVALLEYAFAQTHGYPYTGEVLPLAFLSGLQVKQVKAWFEYQRKKCVVDQDFLALQPPEIFGMKGQETKDAAAMMRQYNKDPKEYARSLVMWERCVRTGNYAVPEMLQRPRPYFKKYWNRMFPEDGTECSLLEVTEELEGDSDDDSIANLTREEMDDILRQSEIESAQFDMNQRELEEEEAALGQS</sequence>
<evidence type="ECO:0000313" key="5">
    <source>
        <dbReference type="EMBL" id="POS70907.1"/>
    </source>
</evidence>
<accession>A0A2P5HKY8</accession>
<dbReference type="Pfam" id="PF00046">
    <property type="entry name" value="Homeodomain"/>
    <property type="match status" value="1"/>
</dbReference>
<keyword evidence="1 2" id="KW-0539">Nucleus</keyword>
<dbReference type="InterPro" id="IPR009057">
    <property type="entry name" value="Homeodomain-like_sf"/>
</dbReference>
<dbReference type="SUPFAM" id="SSF46689">
    <property type="entry name" value="Homeodomain-like"/>
    <property type="match status" value="1"/>
</dbReference>
<dbReference type="AlphaFoldDB" id="A0A2P5HKY8"/>
<evidence type="ECO:0000259" key="4">
    <source>
        <dbReference type="PROSITE" id="PS50071"/>
    </source>
</evidence>
<protein>
    <recommendedName>
        <fullName evidence="4">Homeobox domain-containing protein</fullName>
    </recommendedName>
</protein>
<dbReference type="InParanoid" id="A0A2P5HKY8"/>
<dbReference type="OrthoDB" id="6159439at2759"/>
<keyword evidence="6" id="KW-1185">Reference proteome</keyword>
<comment type="caution">
    <text evidence="5">The sequence shown here is derived from an EMBL/GenBank/DDBJ whole genome shotgun (WGS) entry which is preliminary data.</text>
</comment>
<feature type="compositionally biased region" description="Acidic residues" evidence="3">
    <location>
        <begin position="259"/>
        <end position="269"/>
    </location>
</feature>
<comment type="subcellular location">
    <subcellularLocation>
        <location evidence="1 2">Nucleus</location>
    </subcellularLocation>
</comment>
<evidence type="ECO:0000313" key="6">
    <source>
        <dbReference type="Proteomes" id="UP000094444"/>
    </source>
</evidence>
<organism evidence="5 6">
    <name type="scientific">Diaporthe helianthi</name>
    <dbReference type="NCBI Taxonomy" id="158607"/>
    <lineage>
        <taxon>Eukaryota</taxon>
        <taxon>Fungi</taxon>
        <taxon>Dikarya</taxon>
        <taxon>Ascomycota</taxon>
        <taxon>Pezizomycotina</taxon>
        <taxon>Sordariomycetes</taxon>
        <taxon>Sordariomycetidae</taxon>
        <taxon>Diaporthales</taxon>
        <taxon>Diaporthaceae</taxon>
        <taxon>Diaporthe</taxon>
    </lineage>
</organism>
<dbReference type="PROSITE" id="PS50071">
    <property type="entry name" value="HOMEOBOX_2"/>
    <property type="match status" value="1"/>
</dbReference>
<evidence type="ECO:0000256" key="2">
    <source>
        <dbReference type="RuleBase" id="RU000682"/>
    </source>
</evidence>
<reference evidence="5" key="1">
    <citation type="submission" date="2017-09" db="EMBL/GenBank/DDBJ databases">
        <title>Polyketide synthases of a Diaporthe helianthi virulent isolate.</title>
        <authorList>
            <person name="Baroncelli R."/>
        </authorList>
    </citation>
    <scope>NUCLEOTIDE SEQUENCE [LARGE SCALE GENOMIC DNA]</scope>
    <source>
        <strain evidence="5">7/96</strain>
    </source>
</reference>
<dbReference type="CDD" id="cd00086">
    <property type="entry name" value="homeodomain"/>
    <property type="match status" value="1"/>
</dbReference>
<keyword evidence="1 2" id="KW-0238">DNA-binding</keyword>
<name>A0A2P5HKY8_DIAHE</name>
<feature type="region of interest" description="Disordered" evidence="3">
    <location>
        <begin position="250"/>
        <end position="269"/>
    </location>
</feature>
<gene>
    <name evidence="5" type="ORF">DHEL01_v210701</name>
</gene>
<evidence type="ECO:0000256" key="1">
    <source>
        <dbReference type="PROSITE-ProRule" id="PRU00108"/>
    </source>
</evidence>